<dbReference type="GO" id="GO:0005829">
    <property type="term" value="C:cytosol"/>
    <property type="evidence" value="ECO:0007669"/>
    <property type="project" value="TreeGrafter"/>
</dbReference>
<dbReference type="PANTHER" id="PTHR34137:SF1">
    <property type="entry name" value="EXODEOXYRIBONUCLEASE 7 SMALL SUBUNIT"/>
    <property type="match status" value="1"/>
</dbReference>
<dbReference type="Gene3D" id="1.10.287.1040">
    <property type="entry name" value="Exonuclease VII, small subunit"/>
    <property type="match status" value="1"/>
</dbReference>
<dbReference type="STRING" id="641147.HMPREF9021_01524"/>
<comment type="subunit">
    <text evidence="6">Heterooligomer composed of large and small subunits.</text>
</comment>
<keyword evidence="5 6" id="KW-0269">Exonuclease</keyword>
<dbReference type="Pfam" id="PF02609">
    <property type="entry name" value="Exonuc_VII_S"/>
    <property type="match status" value="1"/>
</dbReference>
<dbReference type="PIRSF" id="PIRSF006488">
    <property type="entry name" value="Exonuc_VII_S"/>
    <property type="match status" value="1"/>
</dbReference>
<evidence type="ECO:0000256" key="1">
    <source>
        <dbReference type="ARBA" id="ARBA00009998"/>
    </source>
</evidence>
<comment type="catalytic activity">
    <reaction evidence="6">
        <text>Exonucleolytic cleavage in either 5'- to 3'- or 3'- to 5'-direction to yield nucleoside 5'-phosphates.</text>
        <dbReference type="EC" id="3.1.11.6"/>
    </reaction>
</comment>
<evidence type="ECO:0000256" key="2">
    <source>
        <dbReference type="ARBA" id="ARBA00022490"/>
    </source>
</evidence>
<dbReference type="HOGENOM" id="CLU_145918_2_0_4"/>
<dbReference type="NCBIfam" id="TIGR01280">
    <property type="entry name" value="xseB"/>
    <property type="match status" value="1"/>
</dbReference>
<evidence type="ECO:0000313" key="8">
    <source>
        <dbReference type="EMBL" id="EFG30555.1"/>
    </source>
</evidence>
<evidence type="ECO:0000256" key="6">
    <source>
        <dbReference type="HAMAP-Rule" id="MF_00337"/>
    </source>
</evidence>
<comment type="subcellular location">
    <subcellularLocation>
        <location evidence="6">Cytoplasm</location>
    </subcellularLocation>
</comment>
<sequence length="67" mass="7674">MTFEQALARLEIIAQSMQSQQPLDEALAAYTEGCELVKFCQTKLAEMEQKLQVLDNQKLKELNLDNE</sequence>
<dbReference type="PANTHER" id="PTHR34137">
    <property type="entry name" value="EXODEOXYRIBONUCLEASE 7 SMALL SUBUNIT"/>
    <property type="match status" value="1"/>
</dbReference>
<dbReference type="GO" id="GO:0008855">
    <property type="term" value="F:exodeoxyribonuclease VII activity"/>
    <property type="evidence" value="ECO:0007669"/>
    <property type="project" value="UniProtKB-UniRule"/>
</dbReference>
<evidence type="ECO:0000313" key="9">
    <source>
        <dbReference type="Proteomes" id="UP000017813"/>
    </source>
</evidence>
<dbReference type="EMBL" id="ADCY02000044">
    <property type="protein sequence ID" value="EFG30555.1"/>
    <property type="molecule type" value="Genomic_DNA"/>
</dbReference>
<keyword evidence="2 6" id="KW-0963">Cytoplasm</keyword>
<organism evidence="8 9">
    <name type="scientific">Simonsiella muelleri ATCC 29453</name>
    <dbReference type="NCBI Taxonomy" id="641147"/>
    <lineage>
        <taxon>Bacteria</taxon>
        <taxon>Pseudomonadati</taxon>
        <taxon>Pseudomonadota</taxon>
        <taxon>Betaproteobacteria</taxon>
        <taxon>Neisseriales</taxon>
        <taxon>Neisseriaceae</taxon>
        <taxon>Simonsiella</taxon>
    </lineage>
</organism>
<dbReference type="RefSeq" id="WP_002642384.1">
    <property type="nucleotide sequence ID" value="NZ_CP019448.1"/>
</dbReference>
<name>V9H812_9NEIS</name>
<dbReference type="InterPro" id="IPR037004">
    <property type="entry name" value="Exonuc_VII_ssu_sf"/>
</dbReference>
<proteinExistence type="inferred from homology"/>
<evidence type="ECO:0000256" key="7">
    <source>
        <dbReference type="SAM" id="Coils"/>
    </source>
</evidence>
<dbReference type="InterPro" id="IPR003761">
    <property type="entry name" value="Exonuc_VII_S"/>
</dbReference>
<dbReference type="EC" id="3.1.11.6" evidence="6"/>
<gene>
    <name evidence="6" type="primary">xseB</name>
    <name evidence="8" type="ORF">HMPREF9021_01524</name>
</gene>
<keyword evidence="4 6" id="KW-0378">Hydrolase</keyword>
<reference evidence="8 9" key="1">
    <citation type="submission" date="2010-03" db="EMBL/GenBank/DDBJ databases">
        <authorList>
            <consortium name="The Broad Institute Genome Sequencing Platform"/>
            <person name="Ward D."/>
            <person name="Earl A."/>
            <person name="Feldgarden M."/>
            <person name="Gevers D."/>
            <person name="Young S."/>
            <person name="Zeng Q."/>
            <person name="Koehrsen M."/>
            <person name="Alvarado L."/>
            <person name="Berlin A.M."/>
            <person name="Borenstein D."/>
            <person name="Chapman S.B."/>
            <person name="Chen Z."/>
            <person name="Engels R."/>
            <person name="Freedman E."/>
            <person name="Gellesch M."/>
            <person name="Goldberg J."/>
            <person name="Griggs A."/>
            <person name="Gujja S."/>
            <person name="Heilman E.R."/>
            <person name="Heiman D.I."/>
            <person name="Hepburn T.A."/>
            <person name="Howarth C."/>
            <person name="Jen D."/>
            <person name="Larson L."/>
            <person name="Mehta T."/>
            <person name="Park D."/>
            <person name="Pearson M."/>
            <person name="Richards J."/>
            <person name="Roberts A."/>
            <person name="Saif S."/>
            <person name="Shea T.D."/>
            <person name="Shenoy N."/>
            <person name="Sisk P."/>
            <person name="Stolte C."/>
            <person name="Sykes S.N."/>
            <person name="Walk T."/>
            <person name="White J."/>
            <person name="Yandava C."/>
            <person name="Izard J."/>
            <person name="Baranova O.V."/>
            <person name="Blanton J.M."/>
            <person name="Tanner A.C."/>
            <person name="Dewhirst F."/>
            <person name="Haas B."/>
            <person name="Nusbaum C."/>
            <person name="Birren B."/>
        </authorList>
    </citation>
    <scope>NUCLEOTIDE SEQUENCE [LARGE SCALE GENOMIC DNA]</scope>
    <source>
        <strain evidence="8 9">ATCC 29453</strain>
    </source>
</reference>
<protein>
    <recommendedName>
        <fullName evidence="6">Exodeoxyribonuclease 7 small subunit</fullName>
        <ecNumber evidence="6">3.1.11.6</ecNumber>
    </recommendedName>
    <alternativeName>
        <fullName evidence="6">Exodeoxyribonuclease VII small subunit</fullName>
        <shortName evidence="6">Exonuclease VII small subunit</shortName>
    </alternativeName>
</protein>
<keyword evidence="9" id="KW-1185">Reference proteome</keyword>
<comment type="function">
    <text evidence="6">Bidirectionally degrades single-stranded DNA into large acid-insoluble oligonucleotides, which are then degraded further into small acid-soluble oligonucleotides.</text>
</comment>
<dbReference type="HAMAP" id="MF_00337">
    <property type="entry name" value="Exonuc_7_S"/>
    <property type="match status" value="1"/>
</dbReference>
<dbReference type="SUPFAM" id="SSF116842">
    <property type="entry name" value="XseB-like"/>
    <property type="match status" value="1"/>
</dbReference>
<dbReference type="GO" id="GO:0009318">
    <property type="term" value="C:exodeoxyribonuclease VII complex"/>
    <property type="evidence" value="ECO:0007669"/>
    <property type="project" value="UniProtKB-UniRule"/>
</dbReference>
<dbReference type="AlphaFoldDB" id="V9H812"/>
<comment type="similarity">
    <text evidence="1 6">Belongs to the XseB family.</text>
</comment>
<evidence type="ECO:0000256" key="3">
    <source>
        <dbReference type="ARBA" id="ARBA00022722"/>
    </source>
</evidence>
<evidence type="ECO:0000256" key="4">
    <source>
        <dbReference type="ARBA" id="ARBA00022801"/>
    </source>
</evidence>
<keyword evidence="3 6" id="KW-0540">Nuclease</keyword>
<dbReference type="GO" id="GO:0006308">
    <property type="term" value="P:DNA catabolic process"/>
    <property type="evidence" value="ECO:0007669"/>
    <property type="project" value="UniProtKB-UniRule"/>
</dbReference>
<keyword evidence="7" id="KW-0175">Coiled coil</keyword>
<dbReference type="Proteomes" id="UP000017813">
    <property type="component" value="Unassembled WGS sequence"/>
</dbReference>
<feature type="coiled-coil region" evidence="7">
    <location>
        <begin position="37"/>
        <end position="64"/>
    </location>
</feature>
<evidence type="ECO:0000256" key="5">
    <source>
        <dbReference type="ARBA" id="ARBA00022839"/>
    </source>
</evidence>
<dbReference type="eggNOG" id="COG1722">
    <property type="taxonomic scope" value="Bacteria"/>
</dbReference>
<dbReference type="KEGG" id="smur:BWP33_11215"/>
<reference evidence="8 9" key="2">
    <citation type="submission" date="2011-10" db="EMBL/GenBank/DDBJ databases">
        <title>The Genome Sequence of Simonsiella muelleri ATCC 29453.</title>
        <authorList>
            <consortium name="The Broad Institute Genome Sequencing Platform"/>
            <consortium name="The Broad Institute Genome Sequencing Center for Infectious Disease"/>
            <person name="Earl A."/>
            <person name="Ward D."/>
            <person name="Feldgarden M."/>
            <person name="Gevers D."/>
            <person name="Izard J."/>
            <person name="Baranova O.V."/>
            <person name="Blanton J.M."/>
            <person name="Tanner A.C."/>
            <person name="Dewhirst F."/>
            <person name="Young S.K."/>
            <person name="Zeng Q."/>
            <person name="Gargeya S."/>
            <person name="Fitzgerald M."/>
            <person name="Haas B."/>
            <person name="Abouelleil A."/>
            <person name="Alvarado L."/>
            <person name="Arachchi H.M."/>
            <person name="Berlin A."/>
            <person name="Brown A."/>
            <person name="Chapman S.B."/>
            <person name="Chen Z."/>
            <person name="Dunbar C."/>
            <person name="Freedman E."/>
            <person name="Gearin G."/>
            <person name="Goldberg J."/>
            <person name="Griggs A."/>
            <person name="Gujja S."/>
            <person name="Heiman D."/>
            <person name="Howarth C."/>
            <person name="Larson L."/>
            <person name="Lui A."/>
            <person name="MacDonald P.J.P."/>
            <person name="Montmayeur A."/>
            <person name="Murphy C."/>
            <person name="Neiman D."/>
            <person name="Pearson M."/>
            <person name="Priest M."/>
            <person name="Roberts A."/>
            <person name="Saif S."/>
            <person name="Shea T."/>
            <person name="Shenoy N."/>
            <person name="Sisk P."/>
            <person name="Stolte C."/>
            <person name="Sykes S."/>
            <person name="Wortman J."/>
            <person name="Nusbaum C."/>
            <person name="Birren B."/>
        </authorList>
    </citation>
    <scope>NUCLEOTIDE SEQUENCE [LARGE SCALE GENOMIC DNA]</scope>
    <source>
        <strain evidence="8 9">ATCC 29453</strain>
    </source>
</reference>
<dbReference type="OrthoDB" id="287668at2"/>
<comment type="caution">
    <text evidence="8">The sequence shown here is derived from an EMBL/GenBank/DDBJ whole genome shotgun (WGS) entry which is preliminary data.</text>
</comment>
<accession>V9H812</accession>